<reference evidence="3 4" key="1">
    <citation type="submission" date="2017-12" db="EMBL/GenBank/DDBJ databases">
        <title>Comparative genomics yields insights into virulence evolution of Verticillium dahliae.</title>
        <authorList>
            <person name="Fan R."/>
            <person name="Armitage A.D."/>
            <person name="Cascant-Lopez E."/>
            <person name="Sobczyk M."/>
            <person name="Cockerton H.M."/>
            <person name="Harrison R.J."/>
        </authorList>
    </citation>
    <scope>NUCLEOTIDE SEQUENCE [LARGE SCALE GENOMIC DNA]</scope>
    <source>
        <strain evidence="3 4">12008</strain>
    </source>
</reference>
<proteinExistence type="inferred from homology"/>
<name>A0AA44WNG7_VERDA</name>
<sequence length="746" mass="82185">MEDATTHDSPPGPPTSVSCPNPNPPLTSFDRLDLLKALKKHTASYGFKVTILRTKTRPNGEIYRVLLVCDRGGRPKPSQSRGIRNAKSTKTDCKWSSVLLHTGTEWLHVPGHSVHNHPPPLSFEPRDSARSRAEARKAASTRVRIRAVLPNLFLGAWPPGPKNSLTDVPGVLVSTHSLHPMWTVNTGVTCILPRKEWFSEACHAGIFRFNGAGEMTGSHWIAETGLLNSPIIITNTLAVGDAVRGVYEYAVEHYSTEGGELKSFLLPVVAETFDGYLSDICKMSVKSTDIVRSINEASDAPVKEGNSGGGTGMICHHWKGGTGSASRVVPGQDADGEPKPYTVGVLVQANYGKAAHLRIGGVPVGRILLYQRDQEQAALLPRDEQSPQQQQSLPRVPLPPGQLSFNAQQQQHHQTQQREHQMQQEERRQQQIIEQQRQQIIQQEQEHMLFQEQQQQRRQQERQQEQQQLQQEQQQLQQEQQQLQHEQQARQRQEQQQPPRQEQPQQGHGPVQSSVDAPQIQENQNHERPAEEGSGMELDDDEENDDDDDDDADDAGDADAGDAGDAGDANDAGDAGDDADDPQSAADAQIQSQVLDQYRNWQAHLAAHKERKDGSIIVIIATDAPLTPTQCERLAKRATVGFSRVGGYGHNPSGDLFLAFSTGNHVPVQTLAMDGSDAFDSYKAKALKLEAVDDAGINGLFEAAADATEEAIYNSIVMADSMEGFKGRKVEGIPIPKLKDIMSRYL</sequence>
<dbReference type="Gene3D" id="3.60.70.12">
    <property type="entry name" value="L-amino peptidase D-ALA esterase/amidase"/>
    <property type="match status" value="2"/>
</dbReference>
<evidence type="ECO:0000256" key="2">
    <source>
        <dbReference type="SAM" id="MobiDB-lite"/>
    </source>
</evidence>
<dbReference type="PANTHER" id="PTHR36512">
    <property type="entry name" value="D-AMINOPEPTIDASE"/>
    <property type="match status" value="1"/>
</dbReference>
<feature type="compositionally biased region" description="Low complexity" evidence="2">
    <location>
        <begin position="563"/>
        <end position="573"/>
    </location>
</feature>
<feature type="compositionally biased region" description="Basic and acidic residues" evidence="2">
    <location>
        <begin position="416"/>
        <end position="429"/>
    </location>
</feature>
<feature type="region of interest" description="Disordered" evidence="2">
    <location>
        <begin position="1"/>
        <end position="24"/>
    </location>
</feature>
<comment type="similarity">
    <text evidence="1">Belongs to the peptidase S58 family.</text>
</comment>
<dbReference type="GO" id="GO:0004177">
    <property type="term" value="F:aminopeptidase activity"/>
    <property type="evidence" value="ECO:0007669"/>
    <property type="project" value="TreeGrafter"/>
</dbReference>
<dbReference type="InterPro" id="IPR005321">
    <property type="entry name" value="Peptidase_S58_DmpA"/>
</dbReference>
<feature type="compositionally biased region" description="Polar residues" evidence="2">
    <location>
        <begin position="511"/>
        <end position="523"/>
    </location>
</feature>
<dbReference type="EMBL" id="MPSH01000007">
    <property type="protein sequence ID" value="PNH33927.1"/>
    <property type="molecule type" value="Genomic_DNA"/>
</dbReference>
<evidence type="ECO:0000313" key="3">
    <source>
        <dbReference type="EMBL" id="PNH33927.1"/>
    </source>
</evidence>
<feature type="compositionally biased region" description="Acidic residues" evidence="2">
    <location>
        <begin position="537"/>
        <end position="562"/>
    </location>
</feature>
<evidence type="ECO:0000313" key="4">
    <source>
        <dbReference type="Proteomes" id="UP000236305"/>
    </source>
</evidence>
<comment type="caution">
    <text evidence="3">The sequence shown here is derived from an EMBL/GenBank/DDBJ whole genome shotgun (WGS) entry which is preliminary data.</text>
</comment>
<dbReference type="OMA" id="YAVEHHS"/>
<protein>
    <recommendedName>
        <fullName evidence="5">Peptidase family T4</fullName>
    </recommendedName>
</protein>
<feature type="compositionally biased region" description="Low complexity" evidence="2">
    <location>
        <begin position="494"/>
        <end position="506"/>
    </location>
</feature>
<feature type="region of interest" description="Disordered" evidence="2">
    <location>
        <begin position="379"/>
        <end position="431"/>
    </location>
</feature>
<dbReference type="PANTHER" id="PTHR36512:SF3">
    <property type="entry name" value="BLR5678 PROTEIN"/>
    <property type="match status" value="1"/>
</dbReference>
<dbReference type="InterPro" id="IPR016117">
    <property type="entry name" value="ArgJ-like_dom_sf"/>
</dbReference>
<evidence type="ECO:0000256" key="1">
    <source>
        <dbReference type="ARBA" id="ARBA00007068"/>
    </source>
</evidence>
<dbReference type="Pfam" id="PF03576">
    <property type="entry name" value="Peptidase_S58"/>
    <property type="match status" value="2"/>
</dbReference>
<dbReference type="AlphaFoldDB" id="A0AA44WNG7"/>
<accession>A0AA44WNG7</accession>
<gene>
    <name evidence="3" type="ORF">BJF96_g2744</name>
</gene>
<feature type="region of interest" description="Disordered" evidence="2">
    <location>
        <begin position="480"/>
        <end position="588"/>
    </location>
</feature>
<evidence type="ECO:0008006" key="5">
    <source>
        <dbReference type="Google" id="ProtNLM"/>
    </source>
</evidence>
<dbReference type="SUPFAM" id="SSF56266">
    <property type="entry name" value="DmpA/ArgJ-like"/>
    <property type="match status" value="2"/>
</dbReference>
<dbReference type="Proteomes" id="UP000236305">
    <property type="component" value="Unassembled WGS sequence"/>
</dbReference>
<organism evidence="3 4">
    <name type="scientific">Verticillium dahliae</name>
    <name type="common">Verticillium wilt</name>
    <dbReference type="NCBI Taxonomy" id="27337"/>
    <lineage>
        <taxon>Eukaryota</taxon>
        <taxon>Fungi</taxon>
        <taxon>Dikarya</taxon>
        <taxon>Ascomycota</taxon>
        <taxon>Pezizomycotina</taxon>
        <taxon>Sordariomycetes</taxon>
        <taxon>Hypocreomycetidae</taxon>
        <taxon>Glomerellales</taxon>
        <taxon>Plectosphaerellaceae</taxon>
        <taxon>Verticillium</taxon>
    </lineage>
</organism>